<dbReference type="InterPro" id="IPR050275">
    <property type="entry name" value="PGM_Phosphatase"/>
</dbReference>
<keyword evidence="3" id="KW-0614">Plasmid</keyword>
<dbReference type="GO" id="GO:0016791">
    <property type="term" value="F:phosphatase activity"/>
    <property type="evidence" value="ECO:0007669"/>
    <property type="project" value="TreeGrafter"/>
</dbReference>
<protein>
    <submittedName>
        <fullName evidence="3">Phosphoglycerate mutase</fullName>
    </submittedName>
</protein>
<sequence length="175" mass="18124">MSRPTLDRVVFCRHGETESNLGGWLAGSRDVSLTDRGRAQAHAAAAALTAQGSPVAAIYSSPQRRALETAGIIGAALGLPVAVVPGLEERRWGDLEGGAVPGDLLREEVPGGESLAAFQARVTAALSGLPIPADGQSPLIVAHAGTWHALCRWMGVDPDTLWPPNATPVTLTRGP</sequence>
<reference evidence="3 4" key="1">
    <citation type="journal article" date="2011" name="PLoS Genet.">
        <title>Azospirillum genomes reveal transition of bacteria from aquatic to terrestrial environments.</title>
        <authorList>
            <person name="Wisniewski-Dye F."/>
            <person name="Borziak K."/>
            <person name="Khalsa-Moyers G."/>
            <person name="Alexandre G."/>
            <person name="Sukharnikov L.O."/>
            <person name="Wuichet K."/>
            <person name="Hurst G.B."/>
            <person name="McDonald W.H."/>
            <person name="Robertson J.S."/>
            <person name="Barbe V."/>
            <person name="Calteau A."/>
            <person name="Rouy Z."/>
            <person name="Mangenot S."/>
            <person name="Prigent-Combaret C."/>
            <person name="Normand P."/>
            <person name="Boyer M."/>
            <person name="Siguier P."/>
            <person name="Dessaux Y."/>
            <person name="Elmerich C."/>
            <person name="Condemine G."/>
            <person name="Krishnen G."/>
            <person name="Kennedy I."/>
            <person name="Paterson A.H."/>
            <person name="Gonzalez V."/>
            <person name="Mavingui P."/>
            <person name="Zhulin I.B."/>
        </authorList>
    </citation>
    <scope>NUCLEOTIDE SEQUENCE [LARGE SCALE GENOMIC DNA]</scope>
    <source>
        <strain evidence="3 4">Sp245</strain>
    </source>
</reference>
<dbReference type="SMART" id="SM00855">
    <property type="entry name" value="PGAM"/>
    <property type="match status" value="1"/>
</dbReference>
<name>A0A9P1K0K7_9PROT</name>
<dbReference type="CDD" id="cd07067">
    <property type="entry name" value="HP_PGM_like"/>
    <property type="match status" value="1"/>
</dbReference>
<evidence type="ECO:0000313" key="4">
    <source>
        <dbReference type="Proteomes" id="UP000007319"/>
    </source>
</evidence>
<proteinExistence type="predicted"/>
<dbReference type="InterPro" id="IPR029033">
    <property type="entry name" value="His_PPase_superfam"/>
</dbReference>
<dbReference type="Pfam" id="PF00300">
    <property type="entry name" value="His_Phos_1"/>
    <property type="match status" value="1"/>
</dbReference>
<dbReference type="PANTHER" id="PTHR48100:SF1">
    <property type="entry name" value="HISTIDINE PHOSPHATASE FAMILY PROTEIN-RELATED"/>
    <property type="match status" value="1"/>
</dbReference>
<dbReference type="KEGG" id="abs:AZOBR_p430039"/>
<gene>
    <name evidence="3" type="ORF">AZOBR_p430039</name>
</gene>
<organism evidence="3 4">
    <name type="scientific">Azospirillum baldaniorum</name>
    <dbReference type="NCBI Taxonomy" id="1064539"/>
    <lineage>
        <taxon>Bacteria</taxon>
        <taxon>Pseudomonadati</taxon>
        <taxon>Pseudomonadota</taxon>
        <taxon>Alphaproteobacteria</taxon>
        <taxon>Rhodospirillales</taxon>
        <taxon>Azospirillaceae</taxon>
        <taxon>Azospirillum</taxon>
    </lineage>
</organism>
<dbReference type="GO" id="GO:0005737">
    <property type="term" value="C:cytoplasm"/>
    <property type="evidence" value="ECO:0007669"/>
    <property type="project" value="TreeGrafter"/>
</dbReference>
<dbReference type="RefSeq" id="WP_014199762.1">
    <property type="nucleotide sequence ID" value="NC_016596.1"/>
</dbReference>
<feature type="binding site" evidence="2">
    <location>
        <position position="65"/>
    </location>
    <ligand>
        <name>substrate</name>
    </ligand>
</feature>
<keyword evidence="4" id="KW-1185">Reference proteome</keyword>
<dbReference type="SUPFAM" id="SSF53254">
    <property type="entry name" value="Phosphoglycerate mutase-like"/>
    <property type="match status" value="1"/>
</dbReference>
<dbReference type="PANTHER" id="PTHR48100">
    <property type="entry name" value="BROAD-SPECIFICITY PHOSPHATASE YOR283W-RELATED"/>
    <property type="match status" value="1"/>
</dbReference>
<dbReference type="Gene3D" id="3.40.50.1240">
    <property type="entry name" value="Phosphoglycerate mutase-like"/>
    <property type="match status" value="1"/>
</dbReference>
<dbReference type="EMBL" id="HE577331">
    <property type="protein sequence ID" value="CCD03260.1"/>
    <property type="molecule type" value="Genomic_DNA"/>
</dbReference>
<feature type="binding site" evidence="2">
    <location>
        <begin position="13"/>
        <end position="20"/>
    </location>
    <ligand>
        <name>substrate</name>
    </ligand>
</feature>
<dbReference type="AlphaFoldDB" id="A0A9P1K0K7"/>
<accession>A0A9P1K0K7</accession>
<evidence type="ECO:0000313" key="3">
    <source>
        <dbReference type="EMBL" id="CCD03260.1"/>
    </source>
</evidence>
<dbReference type="InterPro" id="IPR013078">
    <property type="entry name" value="His_Pase_superF_clade-1"/>
</dbReference>
<feature type="active site" description="Proton donor/acceptor" evidence="1">
    <location>
        <position position="89"/>
    </location>
</feature>
<geneLocation type="plasmid" evidence="3 4">
    <name>AZOBR_p4</name>
</geneLocation>
<evidence type="ECO:0000256" key="2">
    <source>
        <dbReference type="PIRSR" id="PIRSR613078-2"/>
    </source>
</evidence>
<feature type="active site" description="Tele-phosphohistidine intermediate" evidence="1">
    <location>
        <position position="14"/>
    </location>
</feature>
<dbReference type="Proteomes" id="UP000007319">
    <property type="component" value="Plasmid AZOBR_p4"/>
</dbReference>
<evidence type="ECO:0000256" key="1">
    <source>
        <dbReference type="PIRSR" id="PIRSR613078-1"/>
    </source>
</evidence>